<sequence>MLTSLDIELEAQNGINRYSGSLLHGVLMEKLDADYAEALHHNELQPFSQFLFRDYQKDCYVWRISTLTAEAKENIIQRLLTDNAAEIVLKHNNAQIKILSKNLTDPATYQTLADNTMTGELQRRLVLRFVTPTTFKSAGEFVLFPDVRLVYSSLWRKWNAFASAIALDDAAAQEHLIKHTKLSAYRLRTTRYELEGIRVNSFWGEVCWHVNGPETLARLGSLLIAFASYAGVGAKTALGMGGVNA</sequence>
<evidence type="ECO:0000313" key="3">
    <source>
        <dbReference type="Proteomes" id="UP000269352"/>
    </source>
</evidence>
<evidence type="ECO:0000259" key="1">
    <source>
        <dbReference type="Pfam" id="PF10040"/>
    </source>
</evidence>
<proteinExistence type="predicted"/>
<dbReference type="Pfam" id="PF10040">
    <property type="entry name" value="CRISPR_Cas6"/>
    <property type="match status" value="1"/>
</dbReference>
<name>A0A388TAY3_TERA1</name>
<comment type="caution">
    <text evidence="2">The sequence shown here is derived from an EMBL/GenBank/DDBJ whole genome shotgun (WGS) entry which is preliminary data.</text>
</comment>
<dbReference type="Gene3D" id="3.30.70.1900">
    <property type="match status" value="1"/>
</dbReference>
<evidence type="ECO:0000313" key="2">
    <source>
        <dbReference type="EMBL" id="GBR73424.1"/>
    </source>
</evidence>
<organism evidence="2 3">
    <name type="scientific">Termititenax aidoneus</name>
    <dbReference type="NCBI Taxonomy" id="2218524"/>
    <lineage>
        <taxon>Bacteria</taxon>
        <taxon>Bacillati</taxon>
        <taxon>Candidatus Margulisiibacteriota</taxon>
        <taxon>Candidatus Termititenacia</taxon>
        <taxon>Candidatus Termititenacales</taxon>
        <taxon>Candidatus Termititenacaceae</taxon>
        <taxon>Candidatus Termititenax</taxon>
    </lineage>
</organism>
<feature type="domain" description="CRISPR-associated protein Cas6 C-terminal" evidence="1">
    <location>
        <begin position="127"/>
        <end position="243"/>
    </location>
</feature>
<dbReference type="InterPro" id="IPR019267">
    <property type="entry name" value="CRISPR-assoc_Cas6_C"/>
</dbReference>
<dbReference type="EMBL" id="BGZN01000011">
    <property type="protein sequence ID" value="GBR73424.1"/>
    <property type="molecule type" value="Genomic_DNA"/>
</dbReference>
<dbReference type="InterPro" id="IPR045747">
    <property type="entry name" value="CRISPR-assoc_prot_Cas6_N_sf"/>
</dbReference>
<dbReference type="CDD" id="cd21141">
    <property type="entry name" value="Cas6_III-like"/>
    <property type="match status" value="1"/>
</dbReference>
<protein>
    <submittedName>
        <fullName evidence="2">CRISPR/Cas system-associated RAMP superfamily protein Cas6</fullName>
    </submittedName>
</protein>
<dbReference type="AlphaFoldDB" id="A0A388TAY3"/>
<reference evidence="2 3" key="1">
    <citation type="journal article" date="2019" name="ISME J.">
        <title>Genome analyses of uncultured TG2/ZB3 bacteria in 'Margulisbacteria' specifically attached to ectosymbiotic spirochetes of protists in the termite gut.</title>
        <authorList>
            <person name="Utami Y.D."/>
            <person name="Kuwahara H."/>
            <person name="Igai K."/>
            <person name="Murakami T."/>
            <person name="Sugaya K."/>
            <person name="Morikawa T."/>
            <person name="Nagura Y."/>
            <person name="Yuki M."/>
            <person name="Deevong P."/>
            <person name="Inoue T."/>
            <person name="Kihara K."/>
            <person name="Lo N."/>
            <person name="Yamada A."/>
            <person name="Ohkuma M."/>
            <person name="Hongoh Y."/>
        </authorList>
    </citation>
    <scope>NUCLEOTIDE SEQUENCE [LARGE SCALE GENOMIC DNA]</scope>
    <source>
        <strain evidence="2">NkOx7-01</strain>
    </source>
</reference>
<gene>
    <name evidence="2" type="primary">cas6</name>
    <name evidence="2" type="ORF">NO1_0811</name>
</gene>
<dbReference type="Gene3D" id="3.30.70.1890">
    <property type="match status" value="1"/>
</dbReference>
<keyword evidence="3" id="KW-1185">Reference proteome</keyword>
<accession>A0A388TAY3</accession>
<dbReference type="Proteomes" id="UP000269352">
    <property type="component" value="Unassembled WGS sequence"/>
</dbReference>